<gene>
    <name evidence="4" type="ORF">HMPREF9625_01350</name>
</gene>
<dbReference type="HOGENOM" id="CLU_006462_6_5_9"/>
<evidence type="ECO:0000313" key="4">
    <source>
        <dbReference type="EMBL" id="EHL10350.1"/>
    </source>
</evidence>
<dbReference type="PATRIC" id="fig|796943.3.peg.1803"/>
<name>G9WPR7_9FIRM</name>
<evidence type="ECO:0000256" key="2">
    <source>
        <dbReference type="ARBA" id="ARBA00023295"/>
    </source>
</evidence>
<reference evidence="4" key="1">
    <citation type="submission" date="2011-08" db="EMBL/GenBank/DDBJ databases">
        <authorList>
            <consortium name="The Broad Institute Genome Sequencing Platform"/>
            <person name="Earl A."/>
            <person name="Ward D."/>
            <person name="Feldgarden M."/>
            <person name="Gevers D."/>
            <person name="Sizova M."/>
            <person name="Hazen A."/>
            <person name="Epstein S."/>
            <person name="Young S.K."/>
            <person name="Zeng Q."/>
            <person name="Gargeya S."/>
            <person name="Fitzgerald M."/>
            <person name="Haas B."/>
            <person name="Abouelleil A."/>
            <person name="Alvarado L."/>
            <person name="Arachchi H.M."/>
            <person name="Berlin A."/>
            <person name="Brown A."/>
            <person name="Chapman S.B."/>
            <person name="Chen Z."/>
            <person name="Dunbar C."/>
            <person name="Freedman E."/>
            <person name="Gearin G."/>
            <person name="Gellesch M."/>
            <person name="Goldberg J."/>
            <person name="Griggs A."/>
            <person name="Gujja S."/>
            <person name="Heiman D."/>
            <person name="Howarth C."/>
            <person name="Larson L."/>
            <person name="Lui A."/>
            <person name="MacDonald P.J.P."/>
            <person name="Montmayeur A."/>
            <person name="Murphy C."/>
            <person name="Neiman D."/>
            <person name="Pearson M."/>
            <person name="Priest M."/>
            <person name="Roberts A."/>
            <person name="Saif S."/>
            <person name="Shea T."/>
            <person name="Shenoy N."/>
            <person name="Sisk P."/>
            <person name="Stolte C."/>
            <person name="Sykes S."/>
            <person name="Wortman J."/>
            <person name="Nusbaum C."/>
            <person name="Birren B."/>
        </authorList>
    </citation>
    <scope>NUCLEOTIDE SEQUENCE</scope>
    <source>
        <strain evidence="4">ACB1</strain>
    </source>
</reference>
<dbReference type="RefSeq" id="WP_009535197.1">
    <property type="nucleotide sequence ID" value="NZ_KE148312.1"/>
</dbReference>
<dbReference type="InterPro" id="IPR006047">
    <property type="entry name" value="GH13_cat_dom"/>
</dbReference>
<keyword evidence="1" id="KW-0378">Hydrolase</keyword>
<dbReference type="GO" id="GO:0016798">
    <property type="term" value="F:hydrolase activity, acting on glycosyl bonds"/>
    <property type="evidence" value="ECO:0007669"/>
    <property type="project" value="UniProtKB-KW"/>
</dbReference>
<dbReference type="GO" id="GO:0005975">
    <property type="term" value="P:carbohydrate metabolic process"/>
    <property type="evidence" value="ECO:0007669"/>
    <property type="project" value="InterPro"/>
</dbReference>
<dbReference type="PANTHER" id="PTHR10357:SF210">
    <property type="entry name" value="MALTODEXTRIN GLUCOSIDASE"/>
    <property type="match status" value="1"/>
</dbReference>
<reference evidence="4" key="2">
    <citation type="submission" date="2013-03" db="EMBL/GenBank/DDBJ databases">
        <title>The Genome Sequence of Oribacterium sp. ACB1.</title>
        <authorList>
            <consortium name="The Broad Institute Genomics Platform"/>
            <consortium name="The Broad Institute Genome Sequencing Center for Infectious Disease"/>
            <person name="Earl A."/>
            <person name="Ward D."/>
            <person name="Feldgarden M."/>
            <person name="Gevers D."/>
            <person name="Sizova M."/>
            <person name="Hazen A."/>
            <person name="Epstein S."/>
            <person name="Walker B."/>
            <person name="Young S."/>
            <person name="Zeng Q."/>
            <person name="Gargeya S."/>
            <person name="Fitzgerald M."/>
            <person name="Haas B."/>
            <person name="Abouelleil A."/>
            <person name="Allen A.W."/>
            <person name="Alvarado L."/>
            <person name="Arachchi H.M."/>
            <person name="Berlin A.M."/>
            <person name="Chapman S.B."/>
            <person name="Gainer-Dewar J."/>
            <person name="Goldberg J."/>
            <person name="Griggs A."/>
            <person name="Gujja S."/>
            <person name="Hansen M."/>
            <person name="Howarth C."/>
            <person name="Imamovic A."/>
            <person name="Ireland A."/>
            <person name="Larimer J."/>
            <person name="McCowan C."/>
            <person name="Murphy C."/>
            <person name="Pearson M."/>
            <person name="Poon T.W."/>
            <person name="Priest M."/>
            <person name="Roberts A."/>
            <person name="Saif S."/>
            <person name="Shea T."/>
            <person name="Sisk P."/>
            <person name="Sykes S."/>
            <person name="Wortman J."/>
            <person name="Nusbaum C."/>
            <person name="Birren B."/>
        </authorList>
    </citation>
    <scope>NUCLEOTIDE SEQUENCE [LARGE SCALE GENOMIC DNA]</scope>
    <source>
        <strain evidence="4">ACB1</strain>
    </source>
</reference>
<dbReference type="STRING" id="796943.HMPREF9625_01350"/>
<dbReference type="InterPro" id="IPR013780">
    <property type="entry name" value="Glyco_hydro_b"/>
</dbReference>
<dbReference type="InterPro" id="IPR017853">
    <property type="entry name" value="GH"/>
</dbReference>
<dbReference type="AlphaFoldDB" id="G9WPR7"/>
<dbReference type="Gene3D" id="3.20.20.80">
    <property type="entry name" value="Glycosidases"/>
    <property type="match status" value="2"/>
</dbReference>
<dbReference type="SUPFAM" id="SSF51445">
    <property type="entry name" value="(Trans)glycosidases"/>
    <property type="match status" value="1"/>
</dbReference>
<dbReference type="Gene3D" id="3.90.400.10">
    <property type="entry name" value="Oligo-1,6-glucosidase, Domain 2"/>
    <property type="match status" value="1"/>
</dbReference>
<sequence>MAWYDGAIFYHILPGGMFGEEGDGEKSPLSRLEGYLSYLKVLGVDAVILGPLFSGDPLHYGMKSFSEMNPKLGTEEELSRYINRAHSMGIRVLFDEAVVFSCREFFIFRDILEKGDKSPYKTWYKNVDFQGDSSFHDGFSYASWKRKEQYPLFNFDDEDLRIYIIDQIKEWIKRFDIDGIRIANCTSLDIHFQKSLRYFTGQMKPEFFLLGDLRKGEPLRYVNSETLQSLCHYDFYQALVKAFNEKNFYDLAYTMGKNHEVLLQMNSFLESPRTDRISSVLTDRANLYGIYMALFTLPGRPSLYYGAEYALPGKRERKEEALLSNPFIPEDHKPDAFTNYLAKLSEIHGKNSELQIGAYKELYLDHRLYAFIRTDGNSGVLVLLNNDSMDQYIRLKLPIPATLAFDLIKQEEVEMDEYGQIKVFCAAHSGRMIKVK</sequence>
<dbReference type="SUPFAM" id="SSF51011">
    <property type="entry name" value="Glycosyl hydrolase domain"/>
    <property type="match status" value="1"/>
</dbReference>
<keyword evidence="5" id="KW-1185">Reference proteome</keyword>
<accession>G9WPR7</accession>
<dbReference type="Pfam" id="PF00128">
    <property type="entry name" value="Alpha-amylase"/>
    <property type="match status" value="1"/>
</dbReference>
<dbReference type="Proteomes" id="UP000018461">
    <property type="component" value="Unassembled WGS sequence"/>
</dbReference>
<protein>
    <recommendedName>
        <fullName evidence="3">Glycosyl hydrolase family 13 catalytic domain-containing protein</fullName>
    </recommendedName>
</protein>
<dbReference type="Gene3D" id="2.60.40.1180">
    <property type="entry name" value="Golgi alpha-mannosidase II"/>
    <property type="match status" value="1"/>
</dbReference>
<evidence type="ECO:0000259" key="3">
    <source>
        <dbReference type="SMART" id="SM00642"/>
    </source>
</evidence>
<feature type="domain" description="Glycosyl hydrolase family 13 catalytic" evidence="3">
    <location>
        <begin position="11"/>
        <end position="348"/>
    </location>
</feature>
<organism evidence="4 5">
    <name type="scientific">Oribacterium parvum ACB1</name>
    <dbReference type="NCBI Taxonomy" id="796943"/>
    <lineage>
        <taxon>Bacteria</taxon>
        <taxon>Bacillati</taxon>
        <taxon>Bacillota</taxon>
        <taxon>Clostridia</taxon>
        <taxon>Lachnospirales</taxon>
        <taxon>Lachnospiraceae</taxon>
        <taxon>Oribacterium</taxon>
    </lineage>
</organism>
<evidence type="ECO:0000256" key="1">
    <source>
        <dbReference type="ARBA" id="ARBA00022801"/>
    </source>
</evidence>
<keyword evidence="2" id="KW-0326">Glycosidase</keyword>
<dbReference type="InterPro" id="IPR045857">
    <property type="entry name" value="O16G_dom_2"/>
</dbReference>
<comment type="caution">
    <text evidence="4">The sequence shown here is derived from an EMBL/GenBank/DDBJ whole genome shotgun (WGS) entry which is preliminary data.</text>
</comment>
<dbReference type="SMART" id="SM00642">
    <property type="entry name" value="Aamy"/>
    <property type="match status" value="1"/>
</dbReference>
<dbReference type="EMBL" id="AFZC02000001">
    <property type="protein sequence ID" value="EHL10350.1"/>
    <property type="molecule type" value="Genomic_DNA"/>
</dbReference>
<dbReference type="PANTHER" id="PTHR10357">
    <property type="entry name" value="ALPHA-AMYLASE FAMILY MEMBER"/>
    <property type="match status" value="1"/>
</dbReference>
<evidence type="ECO:0000313" key="5">
    <source>
        <dbReference type="Proteomes" id="UP000018461"/>
    </source>
</evidence>
<proteinExistence type="predicted"/>